<evidence type="ECO:0000259" key="4">
    <source>
        <dbReference type="Pfam" id="PF13649"/>
    </source>
</evidence>
<dbReference type="SUPFAM" id="SSF53335">
    <property type="entry name" value="S-adenosyl-L-methionine-dependent methyltransferases"/>
    <property type="match status" value="1"/>
</dbReference>
<sequence length="210" mass="22409">MTAPDEGTRWQRIARRTVGEDYARTYAERFRAMAGRGEDVHGEATFLAGLVEPPASVLDAGCGTGRIAVRLAERGFDVVGLDVDAAMLEVARDEAPDLDWRHADLASFDLGRRFDVVLLAGNIVPLLEPGTLPAVAERLAAHVAPGGRVVCGFGLDAAHLPAGCPVTPLADFEAAIRPAGLEPAARWSGWDRSSFEETGGYVVTEDRRSS</sequence>
<reference evidence="5 6" key="1">
    <citation type="submission" date="2020-07" db="EMBL/GenBank/DDBJ databases">
        <title>Sequencing the genomes of 1000 actinobacteria strains.</title>
        <authorList>
            <person name="Klenk H.-P."/>
        </authorList>
    </citation>
    <scope>NUCLEOTIDE SEQUENCE [LARGE SCALE GENOMIC DNA]</scope>
    <source>
        <strain evidence="5 6">DSM 21350</strain>
    </source>
</reference>
<gene>
    <name evidence="5" type="ORF">BJZ21_003844</name>
</gene>
<name>A0A7Y9JCX3_9ACTN</name>
<keyword evidence="2 5" id="KW-0808">Transferase</keyword>
<evidence type="ECO:0000256" key="2">
    <source>
        <dbReference type="ARBA" id="ARBA00022679"/>
    </source>
</evidence>
<dbReference type="PANTHER" id="PTHR43464:SF19">
    <property type="entry name" value="UBIQUINONE BIOSYNTHESIS O-METHYLTRANSFERASE, MITOCHONDRIAL"/>
    <property type="match status" value="1"/>
</dbReference>
<keyword evidence="6" id="KW-1185">Reference proteome</keyword>
<dbReference type="GO" id="GO:0032259">
    <property type="term" value="P:methylation"/>
    <property type="evidence" value="ECO:0007669"/>
    <property type="project" value="UniProtKB-KW"/>
</dbReference>
<evidence type="ECO:0000256" key="1">
    <source>
        <dbReference type="ARBA" id="ARBA00022603"/>
    </source>
</evidence>
<keyword evidence="1 5" id="KW-0489">Methyltransferase</keyword>
<dbReference type="Proteomes" id="UP000535511">
    <property type="component" value="Unassembled WGS sequence"/>
</dbReference>
<dbReference type="RefSeq" id="WP_343052233.1">
    <property type="nucleotide sequence ID" value="NZ_JACCBG010000001.1"/>
</dbReference>
<evidence type="ECO:0000256" key="3">
    <source>
        <dbReference type="ARBA" id="ARBA00022691"/>
    </source>
</evidence>
<dbReference type="PANTHER" id="PTHR43464">
    <property type="entry name" value="METHYLTRANSFERASE"/>
    <property type="match status" value="1"/>
</dbReference>
<evidence type="ECO:0000313" key="6">
    <source>
        <dbReference type="Proteomes" id="UP000535511"/>
    </source>
</evidence>
<evidence type="ECO:0000313" key="5">
    <source>
        <dbReference type="EMBL" id="NYD43761.1"/>
    </source>
</evidence>
<dbReference type="GO" id="GO:0008168">
    <property type="term" value="F:methyltransferase activity"/>
    <property type="evidence" value="ECO:0007669"/>
    <property type="project" value="UniProtKB-KW"/>
</dbReference>
<accession>A0A7Y9JCX3</accession>
<feature type="domain" description="Methyltransferase" evidence="4">
    <location>
        <begin position="57"/>
        <end position="147"/>
    </location>
</feature>
<dbReference type="Gene3D" id="3.40.50.150">
    <property type="entry name" value="Vaccinia Virus protein VP39"/>
    <property type="match status" value="1"/>
</dbReference>
<dbReference type="Pfam" id="PF13649">
    <property type="entry name" value="Methyltransf_25"/>
    <property type="match status" value="1"/>
</dbReference>
<dbReference type="InterPro" id="IPR041698">
    <property type="entry name" value="Methyltransf_25"/>
</dbReference>
<proteinExistence type="predicted"/>
<comment type="caution">
    <text evidence="5">The sequence shown here is derived from an EMBL/GenBank/DDBJ whole genome shotgun (WGS) entry which is preliminary data.</text>
</comment>
<dbReference type="AlphaFoldDB" id="A0A7Y9JCX3"/>
<keyword evidence="3" id="KW-0949">S-adenosyl-L-methionine</keyword>
<dbReference type="InterPro" id="IPR029063">
    <property type="entry name" value="SAM-dependent_MTases_sf"/>
</dbReference>
<protein>
    <submittedName>
        <fullName evidence="5">SAM-dependent methyltransferase</fullName>
    </submittedName>
</protein>
<organism evidence="5 6">
    <name type="scientific">Nocardioides panaciterrulae</name>
    <dbReference type="NCBI Taxonomy" id="661492"/>
    <lineage>
        <taxon>Bacteria</taxon>
        <taxon>Bacillati</taxon>
        <taxon>Actinomycetota</taxon>
        <taxon>Actinomycetes</taxon>
        <taxon>Propionibacteriales</taxon>
        <taxon>Nocardioidaceae</taxon>
        <taxon>Nocardioides</taxon>
    </lineage>
</organism>
<dbReference type="EMBL" id="JACCBG010000001">
    <property type="protein sequence ID" value="NYD43761.1"/>
    <property type="molecule type" value="Genomic_DNA"/>
</dbReference>
<dbReference type="CDD" id="cd02440">
    <property type="entry name" value="AdoMet_MTases"/>
    <property type="match status" value="1"/>
</dbReference>